<dbReference type="Gene3D" id="3.30.1910.20">
    <property type="entry name" value="asparaginyl-tRNA synthetase, N-terminal domain"/>
    <property type="match status" value="1"/>
</dbReference>
<accession>A0A6L8LYB6</accession>
<dbReference type="Proteomes" id="UP000478571">
    <property type="component" value="Unassembled WGS sequence"/>
</dbReference>
<name>A0A6L8LYB6_9VIBR</name>
<dbReference type="EMBL" id="WWEU01000009">
    <property type="protein sequence ID" value="MYM61128.1"/>
    <property type="molecule type" value="Genomic_DNA"/>
</dbReference>
<dbReference type="AlphaFoldDB" id="A0A6L8LYB6"/>
<protein>
    <submittedName>
        <fullName evidence="1">Uncharacterized protein</fullName>
    </submittedName>
</protein>
<gene>
    <name evidence="1" type="ORF">GTG28_18015</name>
</gene>
<evidence type="ECO:0000313" key="1">
    <source>
        <dbReference type="EMBL" id="MYM61128.1"/>
    </source>
</evidence>
<reference evidence="1 2" key="1">
    <citation type="submission" date="2020-01" db="EMBL/GenBank/DDBJ databases">
        <title>Draft Genome Sequence of Vibrio sp. strain OCN044, Isolated from a Healthy Coral at Palmyra Atoll.</title>
        <authorList>
            <person name="Videau P."/>
            <person name="Loughran R."/>
            <person name="Esquivel A."/>
            <person name="Deadmond M."/>
            <person name="Paddock B.E."/>
            <person name="Saw J.H."/>
            <person name="Ushijima B."/>
        </authorList>
    </citation>
    <scope>NUCLEOTIDE SEQUENCE [LARGE SCALE GENOMIC DNA]</scope>
    <source>
        <strain evidence="1 2">OCN044</strain>
    </source>
</reference>
<comment type="caution">
    <text evidence="1">The sequence shown here is derived from an EMBL/GenBank/DDBJ whole genome shotgun (WGS) entry which is preliminary data.</text>
</comment>
<evidence type="ECO:0000313" key="2">
    <source>
        <dbReference type="Proteomes" id="UP000478571"/>
    </source>
</evidence>
<keyword evidence="2" id="KW-1185">Reference proteome</keyword>
<sequence length="258" mass="28320">MASSETGQLIQAVNRLTQTVQDKIADIDRKVNSVANDIRANTGLTQKQVFYVDAEAGDDSATGSAQRPFQTVKKALRSAHSGAVCTIRLQRNQRHVVTGETSVFANQLDIVPWTKNQDMSLDYHYDASTPVLDMQGEIYLFGSIRIGGNKQSIVIEANGKDFNDLARFNFYAGGSFTLARSRMILNFPHDKAVLLGGPHIHTCSNKVSLNQADIQINKGYLSNPAHLVVRSSTGFEYVEDLILGANKDNTLSNVPFKS</sequence>
<organism evidence="1 2">
    <name type="scientific">Vibrio tetraodonis subsp. pristinus</name>
    <dbReference type="NCBI Taxonomy" id="2695891"/>
    <lineage>
        <taxon>Bacteria</taxon>
        <taxon>Pseudomonadati</taxon>
        <taxon>Pseudomonadota</taxon>
        <taxon>Gammaproteobacteria</taxon>
        <taxon>Vibrionales</taxon>
        <taxon>Vibrionaceae</taxon>
        <taxon>Vibrio</taxon>
    </lineage>
</organism>
<proteinExistence type="predicted"/>
<dbReference type="RefSeq" id="WP_160932288.1">
    <property type="nucleotide sequence ID" value="NZ_WWEU01000009.1"/>
</dbReference>